<dbReference type="GeneID" id="19236065"/>
<reference evidence="7" key="1">
    <citation type="journal article" date="2014" name="BMC Genomics">
        <title>Genome characteristics reveal the impact of lichenization on lichen-forming fungus Endocarpon pusillum Hedwig (Verrucariales, Ascomycota).</title>
        <authorList>
            <person name="Wang Y.-Y."/>
            <person name="Liu B."/>
            <person name="Zhang X.-Y."/>
            <person name="Zhou Q.-M."/>
            <person name="Zhang T."/>
            <person name="Li H."/>
            <person name="Yu Y.-F."/>
            <person name="Zhang X.-L."/>
            <person name="Hao X.-Y."/>
            <person name="Wang M."/>
            <person name="Wang L."/>
            <person name="Wei J.-C."/>
        </authorList>
    </citation>
    <scope>NUCLEOTIDE SEQUENCE [LARGE SCALE GENOMIC DNA]</scope>
    <source>
        <strain evidence="7">Z07020 / HMAS-L-300199</strain>
    </source>
</reference>
<evidence type="ECO:0000259" key="5">
    <source>
        <dbReference type="Pfam" id="PF01494"/>
    </source>
</evidence>
<evidence type="ECO:0000256" key="2">
    <source>
        <dbReference type="ARBA" id="ARBA00022827"/>
    </source>
</evidence>
<dbReference type="InterPro" id="IPR036188">
    <property type="entry name" value="FAD/NAD-bd_sf"/>
</dbReference>
<feature type="transmembrane region" description="Helical" evidence="4">
    <location>
        <begin position="17"/>
        <end position="35"/>
    </location>
</feature>
<organism evidence="6 7">
    <name type="scientific">Endocarpon pusillum (strain Z07020 / HMAS-L-300199)</name>
    <name type="common">Lichen-forming fungus</name>
    <dbReference type="NCBI Taxonomy" id="1263415"/>
    <lineage>
        <taxon>Eukaryota</taxon>
        <taxon>Fungi</taxon>
        <taxon>Dikarya</taxon>
        <taxon>Ascomycota</taxon>
        <taxon>Pezizomycotina</taxon>
        <taxon>Eurotiomycetes</taxon>
        <taxon>Chaetothyriomycetidae</taxon>
        <taxon>Verrucariales</taxon>
        <taxon>Verrucariaceae</taxon>
        <taxon>Endocarpon</taxon>
    </lineage>
</organism>
<keyword evidence="3" id="KW-0560">Oxidoreductase</keyword>
<dbReference type="OrthoDB" id="417877at2759"/>
<protein>
    <recommendedName>
        <fullName evidence="5">FAD-binding domain-containing protein</fullName>
    </recommendedName>
</protein>
<dbReference type="InterPro" id="IPR051104">
    <property type="entry name" value="FAD_monoxygenase"/>
</dbReference>
<dbReference type="Proteomes" id="UP000019373">
    <property type="component" value="Unassembled WGS sequence"/>
</dbReference>
<dbReference type="InterPro" id="IPR002938">
    <property type="entry name" value="FAD-bd"/>
</dbReference>
<dbReference type="Pfam" id="PF01494">
    <property type="entry name" value="FAD_binding_3"/>
    <property type="match status" value="1"/>
</dbReference>
<dbReference type="EMBL" id="KE720941">
    <property type="protein sequence ID" value="ERF73752.1"/>
    <property type="molecule type" value="Genomic_DNA"/>
</dbReference>
<proteinExistence type="predicted"/>
<dbReference type="RefSeq" id="XP_007800755.1">
    <property type="nucleotide sequence ID" value="XM_007802564.1"/>
</dbReference>
<dbReference type="OMA" id="HTVAYRT"/>
<dbReference type="GO" id="GO:0044550">
    <property type="term" value="P:secondary metabolite biosynthetic process"/>
    <property type="evidence" value="ECO:0007669"/>
    <property type="project" value="TreeGrafter"/>
</dbReference>
<keyword evidence="1" id="KW-0285">Flavoprotein</keyword>
<sequence>MASKNINGNANGSARPLNVAVVGGGIIGVMTAIGLRRRGIHAIIYERAQTWHEVSAGMAFTGAAREWMQQIDPALVELLANISQKTDAASSNAYWNAYHPRTKEDAEDESKSLLFRIPVNNLDFWGCVRSQLLKGMADLLPEGAAVFGKQLLNYIDDEQSGNVVLHFADGTTAEADVLLGCDGIHSVTRAVLLGADHPASRAGFSHTVAYRTMVPIELGIKALGEKVAKSACNHLGPNADLLVYPVMSGTLLNMAVFAHEEAEFPDPDKMTVHVDRTEIQKLFDGWSPQVADIWKLYPEKVVKWGIFDLEANPPPTYAGGRACLVGDAAHASTPYLGVGACTGVEDALVVCTLLESVQQKALSGEALKEALRDALQTYSAARLDRGRWIHHHSRQMVDGVEILVDVGPDLAAQLVVAVAHLEGNVGVHVRGDAGLEEFFAGLVDRGEGAVARVGNGVAVAQRRPGEFGGERRAVLHHGCSGVSDRRELVNVEANVDSGSEKCWGSKSVVLEEWWSLL</sequence>
<keyword evidence="4" id="KW-1133">Transmembrane helix</keyword>
<dbReference type="Gene3D" id="3.50.50.60">
    <property type="entry name" value="FAD/NAD(P)-binding domain"/>
    <property type="match status" value="1"/>
</dbReference>
<evidence type="ECO:0000313" key="6">
    <source>
        <dbReference type="EMBL" id="ERF73752.1"/>
    </source>
</evidence>
<accession>U1G8I1</accession>
<evidence type="ECO:0000313" key="7">
    <source>
        <dbReference type="Proteomes" id="UP000019373"/>
    </source>
</evidence>
<dbReference type="PRINTS" id="PR00420">
    <property type="entry name" value="RNGMNOXGNASE"/>
</dbReference>
<feature type="domain" description="FAD-binding" evidence="5">
    <location>
        <begin position="18"/>
        <end position="387"/>
    </location>
</feature>
<keyword evidence="2" id="KW-0274">FAD</keyword>
<keyword evidence="7" id="KW-1185">Reference proteome</keyword>
<evidence type="ECO:0000256" key="4">
    <source>
        <dbReference type="SAM" id="Phobius"/>
    </source>
</evidence>
<dbReference type="GO" id="GO:0016491">
    <property type="term" value="F:oxidoreductase activity"/>
    <property type="evidence" value="ECO:0007669"/>
    <property type="project" value="UniProtKB-KW"/>
</dbReference>
<keyword evidence="4" id="KW-0812">Transmembrane</keyword>
<keyword evidence="4" id="KW-0472">Membrane</keyword>
<dbReference type="SUPFAM" id="SSF54373">
    <property type="entry name" value="FAD-linked reductases, C-terminal domain"/>
    <property type="match status" value="1"/>
</dbReference>
<evidence type="ECO:0000256" key="1">
    <source>
        <dbReference type="ARBA" id="ARBA00022630"/>
    </source>
</evidence>
<dbReference type="eggNOG" id="KOG2614">
    <property type="taxonomic scope" value="Eukaryota"/>
</dbReference>
<name>U1G8I1_ENDPU</name>
<dbReference type="AlphaFoldDB" id="U1G8I1"/>
<evidence type="ECO:0000256" key="3">
    <source>
        <dbReference type="ARBA" id="ARBA00023002"/>
    </source>
</evidence>
<dbReference type="PANTHER" id="PTHR46720:SF3">
    <property type="entry name" value="FAD-BINDING DOMAIN-CONTAINING PROTEIN-RELATED"/>
    <property type="match status" value="1"/>
</dbReference>
<dbReference type="GO" id="GO:0071949">
    <property type="term" value="F:FAD binding"/>
    <property type="evidence" value="ECO:0007669"/>
    <property type="project" value="InterPro"/>
</dbReference>
<gene>
    <name evidence="6" type="ORF">EPUS_01006</name>
</gene>
<dbReference type="HOGENOM" id="CLU_009665_6_3_1"/>
<dbReference type="PANTHER" id="PTHR46720">
    <property type="entry name" value="HYDROXYLASE, PUTATIVE (AFU_ORTHOLOGUE AFUA_3G01460)-RELATED"/>
    <property type="match status" value="1"/>
</dbReference>
<dbReference type="SUPFAM" id="SSF51905">
    <property type="entry name" value="FAD/NAD(P)-binding domain"/>
    <property type="match status" value="1"/>
</dbReference>